<dbReference type="EMBL" id="LAZR01030804">
    <property type="protein sequence ID" value="KKL55542.1"/>
    <property type="molecule type" value="Genomic_DNA"/>
</dbReference>
<name>A0A0F9FWK5_9ZZZZ</name>
<organism evidence="1">
    <name type="scientific">marine sediment metagenome</name>
    <dbReference type="NCBI Taxonomy" id="412755"/>
    <lineage>
        <taxon>unclassified sequences</taxon>
        <taxon>metagenomes</taxon>
        <taxon>ecological metagenomes</taxon>
    </lineage>
</organism>
<evidence type="ECO:0000313" key="1">
    <source>
        <dbReference type="EMBL" id="KKL55542.1"/>
    </source>
</evidence>
<sequence length="85" mass="9284">MSGQRYIPDTALGGDGKEKWCDRCGEKIKPARVTAGYVGSGRRVYGAWYGVMGYPGGVFCPGCALWLVAHPDEEITQDERNKGDE</sequence>
<dbReference type="AlphaFoldDB" id="A0A0F9FWK5"/>
<proteinExistence type="predicted"/>
<protein>
    <submittedName>
        <fullName evidence="1">Uncharacterized protein</fullName>
    </submittedName>
</protein>
<reference evidence="1" key="1">
    <citation type="journal article" date="2015" name="Nature">
        <title>Complex archaea that bridge the gap between prokaryotes and eukaryotes.</title>
        <authorList>
            <person name="Spang A."/>
            <person name="Saw J.H."/>
            <person name="Jorgensen S.L."/>
            <person name="Zaremba-Niedzwiedzka K."/>
            <person name="Martijn J."/>
            <person name="Lind A.E."/>
            <person name="van Eijk R."/>
            <person name="Schleper C."/>
            <person name="Guy L."/>
            <person name="Ettema T.J."/>
        </authorList>
    </citation>
    <scope>NUCLEOTIDE SEQUENCE</scope>
</reference>
<accession>A0A0F9FWK5</accession>
<gene>
    <name evidence="1" type="ORF">LCGC14_2254350</name>
</gene>
<comment type="caution">
    <text evidence="1">The sequence shown here is derived from an EMBL/GenBank/DDBJ whole genome shotgun (WGS) entry which is preliminary data.</text>
</comment>